<comment type="caution">
    <text evidence="8">The sequence shown here is derived from an EMBL/GenBank/DDBJ whole genome shotgun (WGS) entry which is preliminary data.</text>
</comment>
<evidence type="ECO:0000256" key="2">
    <source>
        <dbReference type="ARBA" id="ARBA00005182"/>
    </source>
</evidence>
<dbReference type="EMBL" id="JACOOZ010000002">
    <property type="protein sequence ID" value="MBC5667177.1"/>
    <property type="molecule type" value="Genomic_DNA"/>
</dbReference>
<dbReference type="Pfam" id="PF16822">
    <property type="entry name" value="ALGX"/>
    <property type="match status" value="1"/>
</dbReference>
<dbReference type="Proteomes" id="UP000597877">
    <property type="component" value="Unassembled WGS sequence"/>
</dbReference>
<evidence type="ECO:0000313" key="8">
    <source>
        <dbReference type="EMBL" id="MBC5667177.1"/>
    </source>
</evidence>
<evidence type="ECO:0000256" key="1">
    <source>
        <dbReference type="ARBA" id="ARBA00004418"/>
    </source>
</evidence>
<proteinExistence type="predicted"/>
<gene>
    <name evidence="8" type="ORF">H8S00_04160</name>
</gene>
<keyword evidence="9" id="KW-1185">Reference proteome</keyword>
<dbReference type="RefSeq" id="WP_186840030.1">
    <property type="nucleotide sequence ID" value="NZ_JACOOZ010000002.1"/>
</dbReference>
<keyword evidence="4" id="KW-0732">Signal</keyword>
<organism evidence="8 9">
    <name type="scientific">Eubacterium segne</name>
    <dbReference type="NCBI Taxonomy" id="2763045"/>
    <lineage>
        <taxon>Bacteria</taxon>
        <taxon>Bacillati</taxon>
        <taxon>Bacillota</taxon>
        <taxon>Clostridia</taxon>
        <taxon>Eubacteriales</taxon>
        <taxon>Eubacteriaceae</taxon>
        <taxon>Eubacterium</taxon>
    </lineage>
</organism>
<reference evidence="8 9" key="1">
    <citation type="submission" date="2020-08" db="EMBL/GenBank/DDBJ databases">
        <title>Genome public.</title>
        <authorList>
            <person name="Liu C."/>
            <person name="Sun Q."/>
        </authorList>
    </citation>
    <scope>NUCLEOTIDE SEQUENCE [LARGE SCALE GENOMIC DNA]</scope>
    <source>
        <strain evidence="8 9">BX4</strain>
    </source>
</reference>
<evidence type="ECO:0000256" key="6">
    <source>
        <dbReference type="ARBA" id="ARBA00022841"/>
    </source>
</evidence>
<accession>A0ABR7F0P4</accession>
<dbReference type="InterPro" id="IPR031811">
    <property type="entry name" value="ALGX/ALGJ_SGNH-like"/>
</dbReference>
<keyword evidence="5" id="KW-0574">Periplasm</keyword>
<protein>
    <recommendedName>
        <fullName evidence="7">AlgX/AlgJ SGNH hydrolase-like domain-containing protein</fullName>
    </recommendedName>
</protein>
<keyword evidence="3" id="KW-0808">Transferase</keyword>
<evidence type="ECO:0000313" key="9">
    <source>
        <dbReference type="Proteomes" id="UP000597877"/>
    </source>
</evidence>
<comment type="subcellular location">
    <subcellularLocation>
        <location evidence="1">Periplasm</location>
    </subcellularLocation>
</comment>
<evidence type="ECO:0000259" key="7">
    <source>
        <dbReference type="Pfam" id="PF16822"/>
    </source>
</evidence>
<evidence type="ECO:0000256" key="3">
    <source>
        <dbReference type="ARBA" id="ARBA00022679"/>
    </source>
</evidence>
<feature type="domain" description="AlgX/AlgJ SGNH hydrolase-like" evidence="7">
    <location>
        <begin position="89"/>
        <end position="231"/>
    </location>
</feature>
<comment type="pathway">
    <text evidence="2">Glycan biosynthesis; alginate biosynthesis.</text>
</comment>
<evidence type="ECO:0000256" key="4">
    <source>
        <dbReference type="ARBA" id="ARBA00022729"/>
    </source>
</evidence>
<evidence type="ECO:0000256" key="5">
    <source>
        <dbReference type="ARBA" id="ARBA00022764"/>
    </source>
</evidence>
<sequence length="468" mass="53836">MQKKIFIILFFIIICLPSVAMFFYKTDLNVEKRQVQGFPELKKDGHINGDYFSELTDFFADNFAFRQELIEADGVIKSNVFKESNNDNVIVGKDGWLFFSETLDDYIGRNTLSERKIYSCAKVLSLIQENANNNNRKFLFIAAPDKNALYPEYMPSRYIKISDVNNYSLLKAEMEKLGVNTLDLQQMFKNVNKRVYHKLDTHWNNEGAAMACGWILDNLGKSHYDYSNEKYTIKKNFSGDLYGMLFPKGKKKDENVIYEKKHTYEYLSKTNNVEDISLETKEDSKKGSIVMYRDSFGNALLPFVADEYNHGYFSKAVPYNINLADDYNADAVVIEITERHIPSLIEEVPYMAAPLRTENLSVQTTDKCKSVIEMVDSENQYLPFKGAVDKNYLSDDGNIYVRMYNDKNSYTFEAFPASYENEKADGYHFGLYIDTAEIASGSYDVEVISQKGNEYYTSGSGVEVELEE</sequence>
<keyword evidence="6" id="KW-0016">Alginate biosynthesis</keyword>
<name>A0ABR7F0P4_9FIRM</name>